<evidence type="ECO:0000313" key="14">
    <source>
        <dbReference type="EMBL" id="RDX81598.1"/>
    </source>
</evidence>
<dbReference type="PANTHER" id="PTHR43512:SF7">
    <property type="entry name" value="TRANSLATION FACTOR GUF1, MITOCHONDRIAL"/>
    <property type="match status" value="1"/>
</dbReference>
<dbReference type="InterPro" id="IPR035647">
    <property type="entry name" value="EFG_III/V"/>
</dbReference>
<dbReference type="Gene3D" id="1.10.10.10">
    <property type="entry name" value="Winged helix-like DNA-binding domain superfamily/Winged helix DNA-binding domain"/>
    <property type="match status" value="1"/>
</dbReference>
<dbReference type="FunFam" id="3.30.70.240:FF:000007">
    <property type="entry name" value="Translation factor GUF1, mitochondrial"/>
    <property type="match status" value="1"/>
</dbReference>
<dbReference type="HAMAP" id="MF_00071">
    <property type="entry name" value="LepA"/>
    <property type="match status" value="1"/>
</dbReference>
<dbReference type="PROSITE" id="PS51722">
    <property type="entry name" value="G_TR_2"/>
    <property type="match status" value="1"/>
</dbReference>
<proteinExistence type="inferred from homology"/>
<dbReference type="Gene3D" id="3.30.70.870">
    <property type="entry name" value="Elongation Factor G (Translational Gtpase), domain 3"/>
    <property type="match status" value="1"/>
</dbReference>
<keyword evidence="15" id="KW-1185">Reference proteome</keyword>
<dbReference type="InterPro" id="IPR036388">
    <property type="entry name" value="WH-like_DNA-bd_sf"/>
</dbReference>
<dbReference type="InterPro" id="IPR027417">
    <property type="entry name" value="P-loop_NTPase"/>
</dbReference>
<dbReference type="CDD" id="cd16260">
    <property type="entry name" value="EF4_III"/>
    <property type="match status" value="1"/>
</dbReference>
<dbReference type="InterPro" id="IPR035654">
    <property type="entry name" value="LepA_IV"/>
</dbReference>
<dbReference type="Pfam" id="PF00009">
    <property type="entry name" value="GTP_EFTU"/>
    <property type="match status" value="1"/>
</dbReference>
<dbReference type="FunFam" id="3.40.50.300:FF:001091">
    <property type="entry name" value="Probable disease resistance protein At1g61300"/>
    <property type="match status" value="1"/>
</dbReference>
<keyword evidence="11" id="KW-0175">Coiled coil</keyword>
<dbReference type="InterPro" id="IPR009000">
    <property type="entry name" value="Transl_B-barrel_sf"/>
</dbReference>
<organism evidence="14 15">
    <name type="scientific">Mucuna pruriens</name>
    <name type="common">Velvet bean</name>
    <name type="synonym">Dolichos pruriens</name>
    <dbReference type="NCBI Taxonomy" id="157652"/>
    <lineage>
        <taxon>Eukaryota</taxon>
        <taxon>Viridiplantae</taxon>
        <taxon>Streptophyta</taxon>
        <taxon>Embryophyta</taxon>
        <taxon>Tracheophyta</taxon>
        <taxon>Spermatophyta</taxon>
        <taxon>Magnoliopsida</taxon>
        <taxon>eudicotyledons</taxon>
        <taxon>Gunneridae</taxon>
        <taxon>Pentapetalae</taxon>
        <taxon>rosids</taxon>
        <taxon>fabids</taxon>
        <taxon>Fabales</taxon>
        <taxon>Fabaceae</taxon>
        <taxon>Papilionoideae</taxon>
        <taxon>50 kb inversion clade</taxon>
        <taxon>NPAAA clade</taxon>
        <taxon>indigoferoid/millettioid clade</taxon>
        <taxon>Phaseoleae</taxon>
        <taxon>Mucuna</taxon>
    </lineage>
</organism>
<dbReference type="Pfam" id="PF00679">
    <property type="entry name" value="EFG_C"/>
    <property type="match status" value="1"/>
</dbReference>
<keyword evidence="4" id="KW-0547">Nucleotide-binding</keyword>
<dbReference type="SUPFAM" id="SSF54980">
    <property type="entry name" value="EF-G C-terminal domain-like"/>
    <property type="match status" value="2"/>
</dbReference>
<evidence type="ECO:0000256" key="12">
    <source>
        <dbReference type="SAM" id="MobiDB-lite"/>
    </source>
</evidence>
<evidence type="ECO:0000256" key="10">
    <source>
        <dbReference type="ARBA" id="ARBA00023136"/>
    </source>
</evidence>
<dbReference type="GO" id="GO:0005739">
    <property type="term" value="C:mitochondrion"/>
    <property type="evidence" value="ECO:0007669"/>
    <property type="project" value="TreeGrafter"/>
</dbReference>
<evidence type="ECO:0000256" key="5">
    <source>
        <dbReference type="ARBA" id="ARBA00022792"/>
    </source>
</evidence>
<dbReference type="InterPro" id="IPR057135">
    <property type="entry name" value="At4g27190-like_LRR"/>
</dbReference>
<evidence type="ECO:0000256" key="7">
    <source>
        <dbReference type="ARBA" id="ARBA00022821"/>
    </source>
</evidence>
<keyword evidence="8" id="KW-0496">Mitochondrion</keyword>
<dbReference type="NCBIfam" id="TIGR00231">
    <property type="entry name" value="small_GTP"/>
    <property type="match status" value="1"/>
</dbReference>
<dbReference type="InterPro" id="IPR042197">
    <property type="entry name" value="Apaf_helical"/>
</dbReference>
<dbReference type="FunFam" id="1.10.8.430:FF:000003">
    <property type="entry name" value="Probable disease resistance protein At5g66910"/>
    <property type="match status" value="1"/>
</dbReference>
<dbReference type="InterPro" id="IPR032675">
    <property type="entry name" value="LRR_dom_sf"/>
</dbReference>
<dbReference type="Gene3D" id="1.10.8.430">
    <property type="entry name" value="Helical domain of apoptotic protease-activating factors"/>
    <property type="match status" value="1"/>
</dbReference>
<dbReference type="Gene3D" id="3.30.70.240">
    <property type="match status" value="1"/>
</dbReference>
<dbReference type="Pfam" id="PF06421">
    <property type="entry name" value="LepA_C"/>
    <property type="match status" value="1"/>
</dbReference>
<dbReference type="InterPro" id="IPR006297">
    <property type="entry name" value="EF-4"/>
</dbReference>
<feature type="compositionally biased region" description="Basic and acidic residues" evidence="12">
    <location>
        <begin position="732"/>
        <end position="744"/>
    </location>
</feature>
<keyword evidence="2" id="KW-0934">Plastid</keyword>
<keyword evidence="10" id="KW-0472">Membrane</keyword>
<dbReference type="FunFam" id="1.10.10.10:FF:000322">
    <property type="entry name" value="Probable disease resistance protein At1g63360"/>
    <property type="match status" value="1"/>
</dbReference>
<dbReference type="FunFam" id="3.30.70.870:FF:000004">
    <property type="entry name" value="Translation factor GUF1, mitochondrial"/>
    <property type="match status" value="1"/>
</dbReference>
<dbReference type="InterPro" id="IPR055414">
    <property type="entry name" value="LRR_R13L4/SHOC2-like"/>
</dbReference>
<feature type="region of interest" description="Disordered" evidence="12">
    <location>
        <begin position="725"/>
        <end position="745"/>
    </location>
</feature>
<evidence type="ECO:0000256" key="3">
    <source>
        <dbReference type="ARBA" id="ARBA00022737"/>
    </source>
</evidence>
<dbReference type="GO" id="GO:0005525">
    <property type="term" value="F:GTP binding"/>
    <property type="evidence" value="ECO:0007669"/>
    <property type="project" value="UniProtKB-KW"/>
</dbReference>
<evidence type="ECO:0000256" key="6">
    <source>
        <dbReference type="ARBA" id="ARBA00022801"/>
    </source>
</evidence>
<dbReference type="InterPro" id="IPR000795">
    <property type="entry name" value="T_Tr_GTP-bd_dom"/>
</dbReference>
<dbReference type="PANTHER" id="PTHR43512">
    <property type="entry name" value="TRANSLATION FACTOR GUF1-RELATED"/>
    <property type="match status" value="1"/>
</dbReference>
<dbReference type="CDD" id="cd03699">
    <property type="entry name" value="EF4_II"/>
    <property type="match status" value="1"/>
</dbReference>
<keyword evidence="3" id="KW-0677">Repeat</keyword>
<sequence>MLDFIGSLLDIIIRLWDCCAYIREFEENLSSLSDIVTELHNVWLDVRVKVEAAEEQHLRRLNEVNDWLCKVEAMEREVQAIQHKVGHVQETHSTCLGSLYLRNSSTRCRMGRVIPKKIGEIRELINKGHFDVVAHEMPHALVDEMPLVIMVGLESTFDDLGACFDDNHVGVIGLYGMGGVGKTTLLKKFNNEFLPTKFYDVVIWVVVSKEADVGSVQQTIGNKLNVPEGKWAGKTINERAIVLYNFLKKKKFVLLLDDLWERIDLLKLGIPLPDMDNGSKVIFTTRSMEVCRYMEANRCIKVECLAPEEAFKLFREKVGEETLNSHPEIVHLAQIVAKECEGLPLALITVGRSMAGKTLPEWKRAIQILKNYPSRFSGMVDYVYCLLEFSYDSLPSAIHKSCFLYCSIFPEDYDIRKDELIQLWIGEGFLTGFGDDIYEARNQGEDIIASLKFACLLEESERENRIKMHDVIRDMALWLACDHESNTRILVKDGACSSSVEAYNPTKWKEVEIVSLWGPSIQNLSGKPHCSNLLTMLVRNTELTNFPDEIFLTANTLRVLDLSGNKRVKELPASIGELVNLQHLDLSGTDIQELPRELQNLKKLRCLLLNYICNKLVFQRNLISSLLSLQVFSKLPWEDQFTIPDLGETEETILLQELECLECLQDISIALFRFSSMQVLLKSPKLQRCIRRLRVISHFNSILLVVLFSLLRKMQHLEVLSISNSSSPGLDSDMKKESPSHDSMTECIPMSSKLSEYDYIVGLRELSLEGCGMFNLNWLIRAPSLQLLRIYNCPSLEEVIGEEFGHAENVFSSLEIVDLDSLPKLRSICSQVLQFPCLKEICVADCPRLTKLPFDSNTARNSLKHINGQKKWWHKLRWEDEATKALFASKFVPLPSKTLRQSNYLSLLCNFNLNFNPITNRLTNERFSVTRALFCSQSRQSSSTREKSSIDLSQYPAELVRNFSIIAHVDHGKSTLADRLLELTGTIKKGHGQPQYLDKLQVERERGITVKAQTATMFYKHNLNGDDCSDGKESPSFLLNLIDTPGHVDFSYEVSRSLAACQGVLLVVDAAQGVQAQTVANFYLAFESNLTIVPVINKIDQPTADPDRVKAQLKSMFDLDPSDALLTSAKTGEGLEQILPAVIERIPAPPGRSDSPLRMLLLDSYYDEYKGVICHIAVVDGVLRKGDKISSAATGQTYEALDIGIMHPELTPTGILLTGQVGYVVSGMRSTKEARVGDTIYHARSVVEPLPGFKAAKHMVFSGLYPADGSDFEALNHAIERLTCNDASVSITKETSTALGLGFRCGFLGLLHMDVFHQRLEQEYGAHVISTVPTVPYLFEYSDGRYVGPVITLVSERRGQQLEYSFIDSQRVFMKYRLPLREIVVDFYNELKSITSGYASFDYEDSDYQQADLVKLDILLNGQPVDAMATIVHNMKAYRVGRELTEKLKNVIDRQMFEITIQAAIGSKIIARETISAMRKNVLAKCYGGDVTRKRKLLEKQKEGKKRMKRVGSVDIPQEAFHQLLKESSLNQNVLVKVLHITDKDN</sequence>
<dbReference type="SUPFAM" id="SSF52540">
    <property type="entry name" value="P-loop containing nucleoside triphosphate hydrolases"/>
    <property type="match status" value="2"/>
</dbReference>
<gene>
    <name evidence="14" type="ORF">CR513_37699</name>
</gene>
<dbReference type="InterPro" id="IPR002182">
    <property type="entry name" value="NB-ARC"/>
</dbReference>
<dbReference type="GO" id="GO:0006952">
    <property type="term" value="P:defense response"/>
    <property type="evidence" value="ECO:0007669"/>
    <property type="project" value="UniProtKB-KW"/>
</dbReference>
<dbReference type="Proteomes" id="UP000257109">
    <property type="component" value="Unassembled WGS sequence"/>
</dbReference>
<dbReference type="EMBL" id="QJKJ01007882">
    <property type="protein sequence ID" value="RDX81598.1"/>
    <property type="molecule type" value="Genomic_DNA"/>
</dbReference>
<dbReference type="InterPro" id="IPR058922">
    <property type="entry name" value="WHD_DRP"/>
</dbReference>
<accession>A0A371FTG5</accession>
<dbReference type="GO" id="GO:0097177">
    <property type="term" value="F:mitochondrial ribosome binding"/>
    <property type="evidence" value="ECO:0007669"/>
    <property type="project" value="TreeGrafter"/>
</dbReference>
<dbReference type="Pfam" id="PF23247">
    <property type="entry name" value="LRR_RPS2"/>
    <property type="match status" value="1"/>
</dbReference>
<comment type="caution">
    <text evidence="14">The sequence shown here is derived from an EMBL/GenBank/DDBJ whole genome shotgun (WGS) entry which is preliminary data.</text>
</comment>
<dbReference type="SUPFAM" id="SSF52058">
    <property type="entry name" value="L domain-like"/>
    <property type="match status" value="1"/>
</dbReference>
<dbReference type="InterPro" id="IPR038363">
    <property type="entry name" value="LepA_C_sf"/>
</dbReference>
<evidence type="ECO:0000313" key="15">
    <source>
        <dbReference type="Proteomes" id="UP000257109"/>
    </source>
</evidence>
<feature type="non-terminal residue" evidence="14">
    <location>
        <position position="1"/>
    </location>
</feature>
<name>A0A371FTG5_MUCPR</name>
<protein>
    <submittedName>
        <fullName evidence="14">Translation factor GUF1-like, mitochondrial</fullName>
    </submittedName>
</protein>
<evidence type="ECO:0000256" key="1">
    <source>
        <dbReference type="ARBA" id="ARBA00005454"/>
    </source>
</evidence>
<feature type="domain" description="Tr-type G" evidence="13">
    <location>
        <begin position="958"/>
        <end position="1150"/>
    </location>
</feature>
<evidence type="ECO:0000256" key="9">
    <source>
        <dbReference type="ARBA" id="ARBA00023134"/>
    </source>
</evidence>
<dbReference type="CDD" id="cd01890">
    <property type="entry name" value="LepA"/>
    <property type="match status" value="1"/>
</dbReference>
<dbReference type="InterPro" id="IPR031157">
    <property type="entry name" value="G_TR_CS"/>
</dbReference>
<dbReference type="Gene3D" id="3.40.50.300">
    <property type="entry name" value="P-loop containing nucleotide triphosphate hydrolases"/>
    <property type="match status" value="2"/>
</dbReference>
<dbReference type="GO" id="GO:0003924">
    <property type="term" value="F:GTPase activity"/>
    <property type="evidence" value="ECO:0007669"/>
    <property type="project" value="InterPro"/>
</dbReference>
<evidence type="ECO:0000259" key="13">
    <source>
        <dbReference type="PROSITE" id="PS51722"/>
    </source>
</evidence>
<dbReference type="Pfam" id="PF23559">
    <property type="entry name" value="WHD_DRP"/>
    <property type="match status" value="1"/>
</dbReference>
<keyword evidence="9" id="KW-0342">GTP-binding</keyword>
<dbReference type="InterPro" id="IPR005225">
    <property type="entry name" value="Small_GTP-bd"/>
</dbReference>
<keyword evidence="2" id="KW-0150">Chloroplast</keyword>
<dbReference type="FunFam" id="2.40.30.10:FF:000015">
    <property type="entry name" value="Translation factor GUF1, mitochondrial"/>
    <property type="match status" value="1"/>
</dbReference>
<dbReference type="CDD" id="cd03709">
    <property type="entry name" value="lepA_C"/>
    <property type="match status" value="1"/>
</dbReference>
<reference evidence="14" key="1">
    <citation type="submission" date="2018-05" db="EMBL/GenBank/DDBJ databases">
        <title>Draft genome of Mucuna pruriens seed.</title>
        <authorList>
            <person name="Nnadi N.E."/>
            <person name="Vos R."/>
            <person name="Hasami M.H."/>
            <person name="Devisetty U.K."/>
            <person name="Aguiy J.C."/>
        </authorList>
    </citation>
    <scope>NUCLEOTIDE SEQUENCE [LARGE SCALE GENOMIC DNA]</scope>
    <source>
        <strain evidence="14">JCA_2017</strain>
    </source>
</reference>
<dbReference type="Pfam" id="PF00931">
    <property type="entry name" value="NB-ARC"/>
    <property type="match status" value="1"/>
</dbReference>
<keyword evidence="5" id="KW-0999">Mitochondrion inner membrane</keyword>
<dbReference type="PROSITE" id="PS00301">
    <property type="entry name" value="G_TR_1"/>
    <property type="match status" value="1"/>
</dbReference>
<keyword evidence="7" id="KW-0611">Plant defense</keyword>
<evidence type="ECO:0000256" key="4">
    <source>
        <dbReference type="ARBA" id="ARBA00022741"/>
    </source>
</evidence>
<dbReference type="OrthoDB" id="664960at2759"/>
<dbReference type="FunFam" id="3.40.50.300:FF:000078">
    <property type="entry name" value="Elongation factor 4"/>
    <property type="match status" value="1"/>
</dbReference>
<dbReference type="InterPro" id="IPR000640">
    <property type="entry name" value="EFG_V-like"/>
</dbReference>
<dbReference type="Gene3D" id="2.40.30.10">
    <property type="entry name" value="Translation factors"/>
    <property type="match status" value="1"/>
</dbReference>
<dbReference type="InterPro" id="IPR001611">
    <property type="entry name" value="Leu-rich_rpt"/>
</dbReference>
<dbReference type="PRINTS" id="PR00364">
    <property type="entry name" value="DISEASERSIST"/>
</dbReference>
<feature type="coiled-coil region" evidence="11">
    <location>
        <begin position="64"/>
        <end position="91"/>
    </location>
</feature>
<dbReference type="GO" id="GO:0045727">
    <property type="term" value="P:positive regulation of translation"/>
    <property type="evidence" value="ECO:0007669"/>
    <property type="project" value="TreeGrafter"/>
</dbReference>
<comment type="similarity">
    <text evidence="1">Belongs to the TRAFAC class translation factor GTPase superfamily. Classic translation factor GTPase family. LepA subfamily.</text>
</comment>
<keyword evidence="6" id="KW-0378">Hydrolase</keyword>
<dbReference type="SUPFAM" id="SSF50447">
    <property type="entry name" value="Translation proteins"/>
    <property type="match status" value="1"/>
</dbReference>
<dbReference type="Gene3D" id="3.30.70.2570">
    <property type="entry name" value="Elongation factor 4, C-terminal domain"/>
    <property type="match status" value="1"/>
</dbReference>
<dbReference type="Gene3D" id="3.80.10.10">
    <property type="entry name" value="Ribonuclease Inhibitor"/>
    <property type="match status" value="1"/>
</dbReference>
<dbReference type="STRING" id="157652.A0A371FTG5"/>
<evidence type="ECO:0000256" key="2">
    <source>
        <dbReference type="ARBA" id="ARBA00022528"/>
    </source>
</evidence>
<dbReference type="InterPro" id="IPR013842">
    <property type="entry name" value="LepA_CTD"/>
</dbReference>
<dbReference type="Pfam" id="PF23598">
    <property type="entry name" value="LRR_14"/>
    <property type="match status" value="1"/>
</dbReference>
<evidence type="ECO:0000256" key="8">
    <source>
        <dbReference type="ARBA" id="ARBA00023128"/>
    </source>
</evidence>
<evidence type="ECO:0000256" key="11">
    <source>
        <dbReference type="SAM" id="Coils"/>
    </source>
</evidence>
<dbReference type="GO" id="GO:0043531">
    <property type="term" value="F:ADP binding"/>
    <property type="evidence" value="ECO:0007669"/>
    <property type="project" value="InterPro"/>
</dbReference>
<dbReference type="PROSITE" id="PS51450">
    <property type="entry name" value="LRR"/>
    <property type="match status" value="1"/>
</dbReference>
<dbReference type="FunFam" id="3.30.70.2570:FF:000001">
    <property type="entry name" value="Translation factor GUF1, mitochondrial"/>
    <property type="match status" value="1"/>
</dbReference>